<name>A0ABU3D2K6_9FLAO</name>
<reference evidence="2 3" key="1">
    <citation type="submission" date="2023-09" db="EMBL/GenBank/DDBJ databases">
        <authorList>
            <person name="Rey-Velasco X."/>
        </authorList>
    </citation>
    <scope>NUCLEOTIDE SEQUENCE [LARGE SCALE GENOMIC DNA]</scope>
    <source>
        <strain evidence="2 3">F117</strain>
    </source>
</reference>
<gene>
    <name evidence="2" type="ORF">RM539_04070</name>
</gene>
<evidence type="ECO:0008006" key="4">
    <source>
        <dbReference type="Google" id="ProtNLM"/>
    </source>
</evidence>
<evidence type="ECO:0000313" key="2">
    <source>
        <dbReference type="EMBL" id="MDT0675758.1"/>
    </source>
</evidence>
<accession>A0ABU3D2K6</accession>
<feature type="chain" id="PRO_5046589771" description="Carboxypeptidase-like regulatory domain-containing protein" evidence="1">
    <location>
        <begin position="23"/>
        <end position="266"/>
    </location>
</feature>
<dbReference type="SUPFAM" id="SSF49464">
    <property type="entry name" value="Carboxypeptidase regulatory domain-like"/>
    <property type="match status" value="1"/>
</dbReference>
<keyword evidence="1" id="KW-0732">Signal</keyword>
<comment type="caution">
    <text evidence="2">The sequence shown here is derived from an EMBL/GenBank/DDBJ whole genome shotgun (WGS) entry which is preliminary data.</text>
</comment>
<feature type="signal peptide" evidence="1">
    <location>
        <begin position="1"/>
        <end position="22"/>
    </location>
</feature>
<dbReference type="Proteomes" id="UP001262582">
    <property type="component" value="Unassembled WGS sequence"/>
</dbReference>
<sequence>MKNFLPIICILFLLGNSNFCFSQTGRSIINGNVLVPPGDEAGGITIFNKNARRGTVTDYSGDFQMMVRAGDSLVFSAVQFEDFTVVVSERLIALGTMTINLNTAVNDLPEVRLSDLSGIVEVDVKRLSVVDTKMKVVSNIEMRNLANMPQRYRANYVRNDAMGNKTASDYQGLNFVNIFKSVFGLFGENEEKSRKLSREELADEIWYRLGEDFFTETLKIEREYTSGFIFYVIDNGLTQEMIENKNELELMQFLLEQKEQYNPAAQ</sequence>
<dbReference type="InterPro" id="IPR008969">
    <property type="entry name" value="CarboxyPept-like_regulatory"/>
</dbReference>
<organism evidence="2 3">
    <name type="scientific">Autumnicola musiva</name>
    <dbReference type="NCBI Taxonomy" id="3075589"/>
    <lineage>
        <taxon>Bacteria</taxon>
        <taxon>Pseudomonadati</taxon>
        <taxon>Bacteroidota</taxon>
        <taxon>Flavobacteriia</taxon>
        <taxon>Flavobacteriales</taxon>
        <taxon>Flavobacteriaceae</taxon>
        <taxon>Autumnicola</taxon>
    </lineage>
</organism>
<evidence type="ECO:0000313" key="3">
    <source>
        <dbReference type="Proteomes" id="UP001262582"/>
    </source>
</evidence>
<evidence type="ECO:0000256" key="1">
    <source>
        <dbReference type="SAM" id="SignalP"/>
    </source>
</evidence>
<protein>
    <recommendedName>
        <fullName evidence="4">Carboxypeptidase-like regulatory domain-containing protein</fullName>
    </recommendedName>
</protein>
<dbReference type="RefSeq" id="WP_311502154.1">
    <property type="nucleotide sequence ID" value="NZ_JAVRHK010000002.1"/>
</dbReference>
<dbReference type="EMBL" id="JAVRHK010000002">
    <property type="protein sequence ID" value="MDT0675758.1"/>
    <property type="molecule type" value="Genomic_DNA"/>
</dbReference>
<keyword evidence="3" id="KW-1185">Reference proteome</keyword>
<proteinExistence type="predicted"/>